<dbReference type="GO" id="GO:0019706">
    <property type="term" value="F:protein-cysteine S-palmitoyltransferase activity"/>
    <property type="evidence" value="ECO:0007669"/>
    <property type="project" value="UniProtKB-EC"/>
</dbReference>
<keyword evidence="5 11" id="KW-1133">Transmembrane helix</keyword>
<keyword evidence="7" id="KW-0564">Palmitate</keyword>
<keyword evidence="9 11" id="KW-0012">Acyltransferase</keyword>
<dbReference type="GO" id="GO:0005783">
    <property type="term" value="C:endoplasmic reticulum"/>
    <property type="evidence" value="ECO:0007669"/>
    <property type="project" value="TreeGrafter"/>
</dbReference>
<evidence type="ECO:0000256" key="1">
    <source>
        <dbReference type="ARBA" id="ARBA00004127"/>
    </source>
</evidence>
<evidence type="ECO:0000256" key="10">
    <source>
        <dbReference type="ARBA" id="ARBA00048048"/>
    </source>
</evidence>
<dbReference type="InterPro" id="IPR039859">
    <property type="entry name" value="PFA4/ZDH16/20/ERF2-like"/>
</dbReference>
<evidence type="ECO:0000256" key="11">
    <source>
        <dbReference type="RuleBase" id="RU079119"/>
    </source>
</evidence>
<evidence type="ECO:0000256" key="2">
    <source>
        <dbReference type="ARBA" id="ARBA00008574"/>
    </source>
</evidence>
<proteinExistence type="inferred from homology"/>
<feature type="transmembrane region" description="Helical" evidence="11">
    <location>
        <begin position="31"/>
        <end position="51"/>
    </location>
</feature>
<comment type="catalytic activity">
    <reaction evidence="10 11">
        <text>L-cysteinyl-[protein] + hexadecanoyl-CoA = S-hexadecanoyl-L-cysteinyl-[protein] + CoA</text>
        <dbReference type="Rhea" id="RHEA:36683"/>
        <dbReference type="Rhea" id="RHEA-COMP:10131"/>
        <dbReference type="Rhea" id="RHEA-COMP:11032"/>
        <dbReference type="ChEBI" id="CHEBI:29950"/>
        <dbReference type="ChEBI" id="CHEBI:57287"/>
        <dbReference type="ChEBI" id="CHEBI:57379"/>
        <dbReference type="ChEBI" id="CHEBI:74151"/>
        <dbReference type="EC" id="2.3.1.225"/>
    </reaction>
</comment>
<dbReference type="InterPro" id="IPR001594">
    <property type="entry name" value="Palmitoyltrfase_DHHC"/>
</dbReference>
<evidence type="ECO:0000256" key="4">
    <source>
        <dbReference type="ARBA" id="ARBA00022692"/>
    </source>
</evidence>
<comment type="similarity">
    <text evidence="2 11">Belongs to the DHHC palmitoyltransferase family.</text>
</comment>
<keyword evidence="14" id="KW-1185">Reference proteome</keyword>
<dbReference type="Proteomes" id="UP000249390">
    <property type="component" value="Unassembled WGS sequence"/>
</dbReference>
<comment type="caution">
    <text evidence="13">The sequence shown here is derived from an EMBL/GenBank/DDBJ whole genome shotgun (WGS) entry which is preliminary data.</text>
</comment>
<protein>
    <recommendedName>
        <fullName evidence="11">S-acyltransferase</fullName>
        <ecNumber evidence="11">2.3.1.225</ecNumber>
    </recommendedName>
    <alternativeName>
        <fullName evidence="11">Palmitoyltransferase</fullName>
    </alternativeName>
</protein>
<sequence>MAEIPRLYQVWKGNNKFLLNGRLVFGPDAKALIVTVMLIVLPVGVFCAFVAREFQHHSQECNAGYVIMSVAIILTVSVLVFLFLTASRDPGIVPRNSHPPDEILNCYSSAPAVSSNEKCVPHTKEVRVNGLAVRVKYCDTCMVFRPPRCTHCKICDNCVERFDHHCPWLGQCIGKRNYRCFFLFVSSAAVLCGFVLSMTALHIKFVVDEHGNQWRAIKESPASLALMADCFVSLWFVGGLTVFHLYLISQNKTTYENVRNRGDNKRINVYSLGCMSNCNEVFCTRVEAPRINFQGYAADEAASAAAPNSNNKAGGGCMKNEAIMEENHPSRVRVKVEDDVDIGDVLLKLSRRRNYSQDIHGIFGTPPPHKSPPPES</sequence>
<dbReference type="GO" id="GO:0006612">
    <property type="term" value="P:protein targeting to membrane"/>
    <property type="evidence" value="ECO:0007669"/>
    <property type="project" value="TreeGrafter"/>
</dbReference>
<dbReference type="EMBL" id="NQVE01000050">
    <property type="protein sequence ID" value="RAL51601.1"/>
    <property type="molecule type" value="Genomic_DNA"/>
</dbReference>
<feature type="transmembrane region" description="Helical" evidence="11">
    <location>
        <begin position="181"/>
        <end position="203"/>
    </location>
</feature>
<evidence type="ECO:0000313" key="13">
    <source>
        <dbReference type="EMBL" id="RAL51601.1"/>
    </source>
</evidence>
<evidence type="ECO:0000256" key="8">
    <source>
        <dbReference type="ARBA" id="ARBA00023288"/>
    </source>
</evidence>
<evidence type="ECO:0000256" key="5">
    <source>
        <dbReference type="ARBA" id="ARBA00022989"/>
    </source>
</evidence>
<dbReference type="PANTHER" id="PTHR22883">
    <property type="entry name" value="ZINC FINGER DHHC DOMAIN CONTAINING PROTEIN"/>
    <property type="match status" value="1"/>
</dbReference>
<dbReference type="AlphaFoldDB" id="A0A328E590"/>
<evidence type="ECO:0000256" key="6">
    <source>
        <dbReference type="ARBA" id="ARBA00023136"/>
    </source>
</evidence>
<evidence type="ECO:0000313" key="14">
    <source>
        <dbReference type="Proteomes" id="UP000249390"/>
    </source>
</evidence>
<comment type="domain">
    <text evidence="11">The DHHC domain is required for palmitoyltransferase activity.</text>
</comment>
<evidence type="ECO:0000256" key="7">
    <source>
        <dbReference type="ARBA" id="ARBA00023139"/>
    </source>
</evidence>
<keyword evidence="8" id="KW-0449">Lipoprotein</keyword>
<keyword evidence="3 11" id="KW-0808">Transferase</keyword>
<evidence type="ECO:0000256" key="9">
    <source>
        <dbReference type="ARBA" id="ARBA00023315"/>
    </source>
</evidence>
<keyword evidence="4 11" id="KW-0812">Transmembrane</keyword>
<dbReference type="Pfam" id="PF01529">
    <property type="entry name" value="DHHC"/>
    <property type="match status" value="1"/>
</dbReference>
<feature type="transmembrane region" description="Helical" evidence="11">
    <location>
        <begin position="223"/>
        <end position="247"/>
    </location>
</feature>
<evidence type="ECO:0000256" key="3">
    <source>
        <dbReference type="ARBA" id="ARBA00022679"/>
    </source>
</evidence>
<gene>
    <name evidence="13" type="ORF">DM860_011103</name>
</gene>
<feature type="transmembrane region" description="Helical" evidence="11">
    <location>
        <begin position="63"/>
        <end position="86"/>
    </location>
</feature>
<feature type="domain" description="Palmitoyltransferase DHHC" evidence="12">
    <location>
        <begin position="136"/>
        <end position="260"/>
    </location>
</feature>
<comment type="subcellular location">
    <subcellularLocation>
        <location evidence="1">Endomembrane system</location>
        <topology evidence="1">Multi-pass membrane protein</topology>
    </subcellularLocation>
</comment>
<name>A0A328E590_9ASTE</name>
<reference evidence="13 14" key="1">
    <citation type="submission" date="2018-06" db="EMBL/GenBank/DDBJ databases">
        <title>The Genome of Cuscuta australis (Dodder) Provides Insight into the Evolution of Plant Parasitism.</title>
        <authorList>
            <person name="Liu H."/>
        </authorList>
    </citation>
    <scope>NUCLEOTIDE SEQUENCE [LARGE SCALE GENOMIC DNA]</scope>
    <source>
        <strain evidence="14">cv. Yunnan</strain>
        <tissue evidence="13">Vines</tissue>
    </source>
</reference>
<evidence type="ECO:0000259" key="12">
    <source>
        <dbReference type="Pfam" id="PF01529"/>
    </source>
</evidence>
<dbReference type="EC" id="2.3.1.225" evidence="11"/>
<organism evidence="13 14">
    <name type="scientific">Cuscuta australis</name>
    <dbReference type="NCBI Taxonomy" id="267555"/>
    <lineage>
        <taxon>Eukaryota</taxon>
        <taxon>Viridiplantae</taxon>
        <taxon>Streptophyta</taxon>
        <taxon>Embryophyta</taxon>
        <taxon>Tracheophyta</taxon>
        <taxon>Spermatophyta</taxon>
        <taxon>Magnoliopsida</taxon>
        <taxon>eudicotyledons</taxon>
        <taxon>Gunneridae</taxon>
        <taxon>Pentapetalae</taxon>
        <taxon>asterids</taxon>
        <taxon>lamiids</taxon>
        <taxon>Solanales</taxon>
        <taxon>Convolvulaceae</taxon>
        <taxon>Cuscuteae</taxon>
        <taxon>Cuscuta</taxon>
        <taxon>Cuscuta subgen. Grammica</taxon>
        <taxon>Cuscuta sect. Cleistogrammica</taxon>
    </lineage>
</organism>
<keyword evidence="6 11" id="KW-0472">Membrane</keyword>
<dbReference type="GO" id="GO:0005794">
    <property type="term" value="C:Golgi apparatus"/>
    <property type="evidence" value="ECO:0007669"/>
    <property type="project" value="TreeGrafter"/>
</dbReference>
<dbReference type="PROSITE" id="PS50216">
    <property type="entry name" value="DHHC"/>
    <property type="match status" value="1"/>
</dbReference>
<dbReference type="PANTHER" id="PTHR22883:SF43">
    <property type="entry name" value="PALMITOYLTRANSFERASE APP"/>
    <property type="match status" value="1"/>
</dbReference>
<accession>A0A328E590</accession>